<evidence type="ECO:0000313" key="3">
    <source>
        <dbReference type="EMBL" id="MDN5203918.1"/>
    </source>
</evidence>
<dbReference type="SUPFAM" id="SSF52402">
    <property type="entry name" value="Adenine nucleotide alpha hydrolases-like"/>
    <property type="match status" value="2"/>
</dbReference>
<accession>A0ABT8KUV8</accession>
<dbReference type="CDD" id="cd00293">
    <property type="entry name" value="USP-like"/>
    <property type="match status" value="1"/>
</dbReference>
<dbReference type="PANTHER" id="PTHR46268">
    <property type="entry name" value="STRESS RESPONSE PROTEIN NHAX"/>
    <property type="match status" value="1"/>
</dbReference>
<reference evidence="3" key="1">
    <citation type="submission" date="2023-06" db="EMBL/GenBank/DDBJ databases">
        <title>Genomic of Parafulvivirga corallium.</title>
        <authorList>
            <person name="Wang G."/>
        </authorList>
    </citation>
    <scope>NUCLEOTIDE SEQUENCE</scope>
    <source>
        <strain evidence="3">BMA10</strain>
    </source>
</reference>
<proteinExistence type="inferred from homology"/>
<dbReference type="PANTHER" id="PTHR46268:SF15">
    <property type="entry name" value="UNIVERSAL STRESS PROTEIN HP_0031"/>
    <property type="match status" value="1"/>
</dbReference>
<comment type="caution">
    <text evidence="3">The sequence shown here is derived from an EMBL/GenBank/DDBJ whole genome shotgun (WGS) entry which is preliminary data.</text>
</comment>
<sequence>MDNLKRWMVGLDLTELDDTLISYTKYLAQIFQPELVFFVHIIRHREYPDGVHIHMPDTSEYNKEGVEQALTACVTKHFNEDEPIEILVFDGKPKFELWKELFVFNIDLFIAGAKEKHKGRGIIPQKFVRRSLCSVLFVPEGVSQKIQKILVPMDFSEPSKQAIEKAVKMADTIGPCSVTTCHAFDSAYGVNFSNLPSDEYIKNSRQAAADQYDQFITSVDLKHQNVELKLLFNNRPSVAELIKDFAEREFYDLIIMSATGKSGFMWILLGSETERIVRIEKKLPVMILKEKKENVKFWDLVSNA</sequence>
<comment type="similarity">
    <text evidence="1">Belongs to the universal stress protein A family.</text>
</comment>
<gene>
    <name evidence="3" type="ORF">QQ008_21175</name>
</gene>
<dbReference type="RefSeq" id="WP_346753942.1">
    <property type="nucleotide sequence ID" value="NZ_JAUJEA010000009.1"/>
</dbReference>
<dbReference type="InterPro" id="IPR006016">
    <property type="entry name" value="UspA"/>
</dbReference>
<organism evidence="3 4">
    <name type="scientific">Splendidivirga corallicola</name>
    <dbReference type="NCBI Taxonomy" id="3051826"/>
    <lineage>
        <taxon>Bacteria</taxon>
        <taxon>Pseudomonadati</taxon>
        <taxon>Bacteroidota</taxon>
        <taxon>Cytophagia</taxon>
        <taxon>Cytophagales</taxon>
        <taxon>Splendidivirgaceae</taxon>
        <taxon>Splendidivirga</taxon>
    </lineage>
</organism>
<name>A0ABT8KUV8_9BACT</name>
<dbReference type="EMBL" id="JAUJEA010000009">
    <property type="protein sequence ID" value="MDN5203918.1"/>
    <property type="molecule type" value="Genomic_DNA"/>
</dbReference>
<dbReference type="Gene3D" id="3.40.50.620">
    <property type="entry name" value="HUPs"/>
    <property type="match status" value="2"/>
</dbReference>
<keyword evidence="4" id="KW-1185">Reference proteome</keyword>
<evidence type="ECO:0000313" key="4">
    <source>
        <dbReference type="Proteomes" id="UP001172082"/>
    </source>
</evidence>
<evidence type="ECO:0000256" key="1">
    <source>
        <dbReference type="ARBA" id="ARBA00008791"/>
    </source>
</evidence>
<evidence type="ECO:0000259" key="2">
    <source>
        <dbReference type="Pfam" id="PF00582"/>
    </source>
</evidence>
<feature type="domain" description="UspA" evidence="2">
    <location>
        <begin position="146"/>
        <end position="288"/>
    </location>
</feature>
<dbReference type="Pfam" id="PF00582">
    <property type="entry name" value="Usp"/>
    <property type="match status" value="1"/>
</dbReference>
<protein>
    <submittedName>
        <fullName evidence="3">Universal stress protein</fullName>
    </submittedName>
</protein>
<dbReference type="Proteomes" id="UP001172082">
    <property type="component" value="Unassembled WGS sequence"/>
</dbReference>
<dbReference type="PRINTS" id="PR01438">
    <property type="entry name" value="UNVRSLSTRESS"/>
</dbReference>
<dbReference type="InterPro" id="IPR006015">
    <property type="entry name" value="Universal_stress_UspA"/>
</dbReference>
<dbReference type="InterPro" id="IPR014729">
    <property type="entry name" value="Rossmann-like_a/b/a_fold"/>
</dbReference>